<accession>A0A845PWN2</accession>
<gene>
    <name evidence="1" type="ORF">GNY06_04785</name>
</gene>
<dbReference type="EMBL" id="JAAABJ010000411">
    <property type="protein sequence ID" value="NAW50728.1"/>
    <property type="molecule type" value="Genomic_DNA"/>
</dbReference>
<sequence length="309" mass="35762">MNNVITYCFWGEGFNQMEFDLGSDFVINIDNKKCVKRNQIVILINILANEGFSEIFGDCFFEETVDIQKNISKLILSHPQVKVYKNIFDGIDTRLNGVTVKSFSKFALYDLNNRSHNEEYCTTLVFIDTDDINKRILQVDALFTSFKFYDELGFVVLEKEQLLHYLEKSNISTDLLSQIEDSDISENLANRGNLSIFWGFRPWYYNIIVTQQLDFQLPLGLKVHETGFSKFSCENVEQFILPGEVMEDLKTIDNYKKCSFLNESKLGYSIKFYVAGGRSGLQEFEGLNVFVHIELLTSVENILEFDQID</sequence>
<evidence type="ECO:0000313" key="2">
    <source>
        <dbReference type="Proteomes" id="UP000553459"/>
    </source>
</evidence>
<evidence type="ECO:0000313" key="1">
    <source>
        <dbReference type="EMBL" id="NAW50728.1"/>
    </source>
</evidence>
<comment type="caution">
    <text evidence="1">The sequence shown here is derived from an EMBL/GenBank/DDBJ whole genome shotgun (WGS) entry which is preliminary data.</text>
</comment>
<dbReference type="AlphaFoldDB" id="A0A845PWN2"/>
<keyword evidence="2" id="KW-1185">Reference proteome</keyword>
<name>A0A845PWN2_9FLAO</name>
<dbReference type="Proteomes" id="UP000553459">
    <property type="component" value="Unassembled WGS sequence"/>
</dbReference>
<organism evidence="1 2">
    <name type="scientific">Elizabethkingia argenteiflava</name>
    <dbReference type="NCBI Taxonomy" id="2681556"/>
    <lineage>
        <taxon>Bacteria</taxon>
        <taxon>Pseudomonadati</taxon>
        <taxon>Bacteroidota</taxon>
        <taxon>Flavobacteriia</taxon>
        <taxon>Flavobacteriales</taxon>
        <taxon>Weeksellaceae</taxon>
        <taxon>Elizabethkingia</taxon>
    </lineage>
</organism>
<reference evidence="1 2" key="1">
    <citation type="submission" date="2019-11" db="EMBL/GenBank/DDBJ databases">
        <title>Characterization of Elizabethkingia argenteiflava sp. nov., isolated from inner surface of Soybean Pods.</title>
        <authorList>
            <person name="Mo S."/>
        </authorList>
    </citation>
    <scope>NUCLEOTIDE SEQUENCE [LARGE SCALE GENOMIC DNA]</scope>
    <source>
        <strain evidence="1 2">YB22</strain>
    </source>
</reference>
<proteinExistence type="predicted"/>
<feature type="non-terminal residue" evidence="1">
    <location>
        <position position="309"/>
    </location>
</feature>
<dbReference type="RefSeq" id="WP_166519043.1">
    <property type="nucleotide sequence ID" value="NZ_JAAABJ010000411.1"/>
</dbReference>
<protein>
    <submittedName>
        <fullName evidence="1">Uncharacterized protein</fullName>
    </submittedName>
</protein>